<name>A0A235BWS6_UNCW3</name>
<comment type="caution">
    <text evidence="4">The sequence shown here is derived from an EMBL/GenBank/DDBJ whole genome shotgun (WGS) entry which is preliminary data.</text>
</comment>
<dbReference type="CDD" id="cd06223">
    <property type="entry name" value="PRTases_typeI"/>
    <property type="match status" value="1"/>
</dbReference>
<evidence type="ECO:0008006" key="6">
    <source>
        <dbReference type="Google" id="ProtNLM"/>
    </source>
</evidence>
<dbReference type="AlphaFoldDB" id="A0A235BWS6"/>
<accession>A0A235BWS6</accession>
<dbReference type="InterPro" id="IPR044005">
    <property type="entry name" value="DZR_2"/>
</dbReference>
<gene>
    <name evidence="4" type="ORF">CH330_02260</name>
</gene>
<dbReference type="Proteomes" id="UP000215559">
    <property type="component" value="Unassembled WGS sequence"/>
</dbReference>
<reference evidence="4 5" key="1">
    <citation type="submission" date="2017-07" db="EMBL/GenBank/DDBJ databases">
        <title>Recovery of genomes from metagenomes via a dereplication, aggregation, and scoring strategy.</title>
        <authorList>
            <person name="Sieber C.M."/>
            <person name="Probst A.J."/>
            <person name="Sharrar A."/>
            <person name="Thomas B.C."/>
            <person name="Hess M."/>
            <person name="Tringe S.G."/>
            <person name="Banfield J.F."/>
        </authorList>
    </citation>
    <scope>NUCLEOTIDE SEQUENCE [LARGE SCALE GENOMIC DNA]</scope>
    <source>
        <strain evidence="4">JGI_Cruoil_03_51_56</strain>
    </source>
</reference>
<dbReference type="PANTHER" id="PTHR47505">
    <property type="entry name" value="DNA UTILIZATION PROTEIN YHGH"/>
    <property type="match status" value="1"/>
</dbReference>
<proteinExistence type="inferred from homology"/>
<feature type="domain" description="Phosphoribosyltransferase" evidence="2">
    <location>
        <begin position="145"/>
        <end position="237"/>
    </location>
</feature>
<evidence type="ECO:0000313" key="5">
    <source>
        <dbReference type="Proteomes" id="UP000215559"/>
    </source>
</evidence>
<comment type="similarity">
    <text evidence="1">Belongs to the ComF/GntX family.</text>
</comment>
<dbReference type="SUPFAM" id="SSF53271">
    <property type="entry name" value="PRTase-like"/>
    <property type="match status" value="1"/>
</dbReference>
<feature type="domain" description="Double zinc ribbon" evidence="3">
    <location>
        <begin position="17"/>
        <end position="70"/>
    </location>
</feature>
<dbReference type="Gene3D" id="3.40.50.2020">
    <property type="match status" value="1"/>
</dbReference>
<dbReference type="Pfam" id="PF18912">
    <property type="entry name" value="DZR_2"/>
    <property type="match status" value="1"/>
</dbReference>
<evidence type="ECO:0000259" key="3">
    <source>
        <dbReference type="Pfam" id="PF18912"/>
    </source>
</evidence>
<evidence type="ECO:0000259" key="2">
    <source>
        <dbReference type="Pfam" id="PF00156"/>
    </source>
</evidence>
<dbReference type="InterPro" id="IPR029057">
    <property type="entry name" value="PRTase-like"/>
</dbReference>
<dbReference type="Pfam" id="PF00156">
    <property type="entry name" value="Pribosyltran"/>
    <property type="match status" value="1"/>
</dbReference>
<evidence type="ECO:0000256" key="1">
    <source>
        <dbReference type="ARBA" id="ARBA00008007"/>
    </source>
</evidence>
<sequence>MPAFTNRIRFLFRVFNDFLFPPVCFGCDAEIESGLVCASCRTMLMTNRLLVCPKCGRPVKPGLETCGRCQIPFCLSRVRALGPYAPPYSTLIQALKYSRKTVLVKVLGQALIGLVESDPGMNGADYICPVPLHKARLRERGYNQSYLLASEVAAGIGLKLSEPLVRVRNTKTQTALFDEAARIKNLCGAFKVKPGIELDGKRIILLDDVITTGATMDTAGRQLLKAGASAVLGLVVAAA</sequence>
<dbReference type="InterPro" id="IPR000836">
    <property type="entry name" value="PRTase_dom"/>
</dbReference>
<protein>
    <recommendedName>
        <fullName evidence="6">Double zinc ribbon domain-containing protein</fullName>
    </recommendedName>
</protein>
<dbReference type="EMBL" id="NOZP01000042">
    <property type="protein sequence ID" value="OYD16646.1"/>
    <property type="molecule type" value="Genomic_DNA"/>
</dbReference>
<organism evidence="4 5">
    <name type="scientific">candidate division WOR-3 bacterium JGI_Cruoil_03_51_56</name>
    <dbReference type="NCBI Taxonomy" id="1973747"/>
    <lineage>
        <taxon>Bacteria</taxon>
        <taxon>Bacteria division WOR-3</taxon>
    </lineage>
</organism>
<evidence type="ECO:0000313" key="4">
    <source>
        <dbReference type="EMBL" id="OYD16646.1"/>
    </source>
</evidence>
<dbReference type="PANTHER" id="PTHR47505:SF1">
    <property type="entry name" value="DNA UTILIZATION PROTEIN YHGH"/>
    <property type="match status" value="1"/>
</dbReference>
<dbReference type="InterPro" id="IPR051910">
    <property type="entry name" value="ComF/GntX_DNA_util-trans"/>
</dbReference>